<reference evidence="5 6" key="1">
    <citation type="journal article" date="2023" name="BMC Biol.">
        <title>The compact genome of the sponge Oopsacas minuta (Hexactinellida) is lacking key metazoan core genes.</title>
        <authorList>
            <person name="Santini S."/>
            <person name="Schenkelaars Q."/>
            <person name="Jourda C."/>
            <person name="Duchesne M."/>
            <person name="Belahbib H."/>
            <person name="Rocher C."/>
            <person name="Selva M."/>
            <person name="Riesgo A."/>
            <person name="Vervoort M."/>
            <person name="Leys S.P."/>
            <person name="Kodjabachian L."/>
            <person name="Le Bivic A."/>
            <person name="Borchiellini C."/>
            <person name="Claverie J.M."/>
            <person name="Renard E."/>
        </authorList>
    </citation>
    <scope>NUCLEOTIDE SEQUENCE [LARGE SCALE GENOMIC DNA]</scope>
    <source>
        <strain evidence="5">SPO-2</strain>
    </source>
</reference>
<feature type="domain" description="Alpha-carbonic anhydrase" evidence="4">
    <location>
        <begin position="22"/>
        <end position="294"/>
    </location>
</feature>
<dbReference type="Pfam" id="PF00194">
    <property type="entry name" value="Carb_anhydrase"/>
    <property type="match status" value="1"/>
</dbReference>
<comment type="similarity">
    <text evidence="1">Belongs to the alpha-carbonic anhydrase family.</text>
</comment>
<dbReference type="CDD" id="cd00326">
    <property type="entry name" value="alpha_CA"/>
    <property type="match status" value="1"/>
</dbReference>
<dbReference type="SMART" id="SM01057">
    <property type="entry name" value="Carb_anhydrase"/>
    <property type="match status" value="1"/>
</dbReference>
<evidence type="ECO:0000256" key="3">
    <source>
        <dbReference type="SAM" id="SignalP"/>
    </source>
</evidence>
<keyword evidence="6" id="KW-1185">Reference proteome</keyword>
<evidence type="ECO:0000313" key="5">
    <source>
        <dbReference type="EMBL" id="KAI6650509.1"/>
    </source>
</evidence>
<feature type="chain" id="PRO_5043585993" evidence="3">
    <location>
        <begin position="22"/>
        <end position="318"/>
    </location>
</feature>
<dbReference type="GO" id="GO:0004089">
    <property type="term" value="F:carbonate dehydratase activity"/>
    <property type="evidence" value="ECO:0007669"/>
    <property type="project" value="InterPro"/>
</dbReference>
<dbReference type="PANTHER" id="PTHR18952:SF268">
    <property type="entry name" value="AGAP013402-PA"/>
    <property type="match status" value="1"/>
</dbReference>
<dbReference type="PROSITE" id="PS51144">
    <property type="entry name" value="ALPHA_CA_2"/>
    <property type="match status" value="1"/>
</dbReference>
<feature type="transmembrane region" description="Helical" evidence="2">
    <location>
        <begin position="296"/>
        <end position="317"/>
    </location>
</feature>
<dbReference type="EMBL" id="JAKMXF010000310">
    <property type="protein sequence ID" value="KAI6650509.1"/>
    <property type="molecule type" value="Genomic_DNA"/>
</dbReference>
<name>A0AAV7JPQ1_9METZ</name>
<evidence type="ECO:0000259" key="4">
    <source>
        <dbReference type="PROSITE" id="PS51144"/>
    </source>
</evidence>
<dbReference type="Gene3D" id="3.10.200.10">
    <property type="entry name" value="Alpha carbonic anhydrase"/>
    <property type="match status" value="1"/>
</dbReference>
<keyword evidence="3" id="KW-0732">Signal</keyword>
<protein>
    <submittedName>
        <fullName evidence="5">Carbonic anhydrase 20</fullName>
    </submittedName>
</protein>
<keyword evidence="2" id="KW-1133">Transmembrane helix</keyword>
<proteinExistence type="inferred from homology"/>
<feature type="signal peptide" evidence="3">
    <location>
        <begin position="1"/>
        <end position="21"/>
    </location>
</feature>
<comment type="caution">
    <text evidence="5">The sequence shown here is derived from an EMBL/GenBank/DDBJ whole genome shotgun (WGS) entry which is preliminary data.</text>
</comment>
<dbReference type="AlphaFoldDB" id="A0AAV7JPQ1"/>
<keyword evidence="2" id="KW-0472">Membrane</keyword>
<evidence type="ECO:0000256" key="2">
    <source>
        <dbReference type="SAM" id="Phobius"/>
    </source>
</evidence>
<dbReference type="InterPro" id="IPR023561">
    <property type="entry name" value="Carbonic_anhydrase_a-class"/>
</dbReference>
<dbReference type="InterPro" id="IPR036398">
    <property type="entry name" value="CA_dom_sf"/>
</dbReference>
<dbReference type="GO" id="GO:0008270">
    <property type="term" value="F:zinc ion binding"/>
    <property type="evidence" value="ECO:0007669"/>
    <property type="project" value="InterPro"/>
</dbReference>
<dbReference type="InterPro" id="IPR001148">
    <property type="entry name" value="CA_dom"/>
</dbReference>
<organism evidence="5 6">
    <name type="scientific">Oopsacas minuta</name>
    <dbReference type="NCBI Taxonomy" id="111878"/>
    <lineage>
        <taxon>Eukaryota</taxon>
        <taxon>Metazoa</taxon>
        <taxon>Porifera</taxon>
        <taxon>Hexactinellida</taxon>
        <taxon>Hexasterophora</taxon>
        <taxon>Lyssacinosida</taxon>
        <taxon>Leucopsacidae</taxon>
        <taxon>Oopsacas</taxon>
    </lineage>
</organism>
<accession>A0AAV7JPQ1</accession>
<evidence type="ECO:0000256" key="1">
    <source>
        <dbReference type="ARBA" id="ARBA00010718"/>
    </source>
</evidence>
<evidence type="ECO:0000313" key="6">
    <source>
        <dbReference type="Proteomes" id="UP001165289"/>
    </source>
</evidence>
<gene>
    <name evidence="5" type="ORF">LOD99_7560</name>
</gene>
<sequence>MSRIIILAIIGCLSIIPIGWTQQFGYVSPIGPANWSTLNPDWAICGNGNRQSPINIPTESSSYWPQLSLEIFNGDSLLSGTLMNNEHSVEYAIDNTVTDINRPYLRATYESASFQDGDYVLQQFHFHWGSVDSRGSENQFNGMSSVAEVHFVCRNTLFNSSQAGNEANEFLVLGVLLRVCENSDFYPVFGPNNSFLDQIMSDPDEVPVSLRLSGIYNCGGPCTDTNSYYTFQGSFTTPPCSEAVAWWVAEDMLCISQAQLDMLRSQNVTSAGPRLTDNYRPIQELNQRTILTNTNAATTTLMNMSLSLFLLLLALLFV</sequence>
<keyword evidence="2" id="KW-0812">Transmembrane</keyword>
<dbReference type="PANTHER" id="PTHR18952">
    <property type="entry name" value="CARBONIC ANHYDRASE"/>
    <property type="match status" value="1"/>
</dbReference>
<dbReference type="Proteomes" id="UP001165289">
    <property type="component" value="Unassembled WGS sequence"/>
</dbReference>
<dbReference type="SUPFAM" id="SSF51069">
    <property type="entry name" value="Carbonic anhydrase"/>
    <property type="match status" value="1"/>
</dbReference>